<dbReference type="InterPro" id="IPR012677">
    <property type="entry name" value="Nucleotide-bd_a/b_plait_sf"/>
</dbReference>
<feature type="domain" description="RRM" evidence="10">
    <location>
        <begin position="171"/>
        <end position="253"/>
    </location>
</feature>
<evidence type="ECO:0000256" key="8">
    <source>
        <dbReference type="RuleBase" id="RU364135"/>
    </source>
</evidence>
<evidence type="ECO:0000256" key="1">
    <source>
        <dbReference type="ARBA" id="ARBA00004123"/>
    </source>
</evidence>
<gene>
    <name evidence="11" type="ORF">A3Q56_05299</name>
</gene>
<sequence length="481" mass="55050">MDKEIKTDMRAVPPPEEFSDTKYDTPRENETRENSNEEYPDECVKNGENNSDKEKRSDEERSKTRKHRRKRSRSRSKDRRKRRRSRERNRSRERKHRHRSRSKEIKRKNKYWDVPPVGFEHVTPAQYKAMQAAGQIPQTIQVTSNPASQVTTLKANPSIPFSGSAISRQARRLYVGNIPFGVSESAMMDFFNNQMETAKLAQADGCPIIACQVNLDKNFAFLEFRSVDETSACLVFDGIMYQGQSLKLRRPRDYQPMPSYGKCQYLEGDSVSANKNKLFISEIPKFINAEQIKDLIESFGPTYSFELATEDDGTSKGYAFFEYADPTISDQAIVGLHGMELGDKQLVVQRVVQEDQTITPGIQLQIPGLNEEMLHISSGASEILCLMNMIEESELMDDEEYDDITEDVKNECSKHGTVKSMEIPRPISGVEVPSVGKIFIEFENKKQCQLAQTALAGRKFAGRIVVASFFDPDRYHKRQFE</sequence>
<dbReference type="FunFam" id="3.30.70.330:FF:000097">
    <property type="entry name" value="U2 snRNP auxiliary factor large subunit"/>
    <property type="match status" value="1"/>
</dbReference>
<keyword evidence="3" id="KW-0677">Repeat</keyword>
<name>A0A177AZS5_9BILA</name>
<evidence type="ECO:0000256" key="2">
    <source>
        <dbReference type="ARBA" id="ARBA00022664"/>
    </source>
</evidence>
<dbReference type="GO" id="GO:0008380">
    <property type="term" value="P:RNA splicing"/>
    <property type="evidence" value="ECO:0007669"/>
    <property type="project" value="UniProtKB-KW"/>
</dbReference>
<evidence type="ECO:0000256" key="7">
    <source>
        <dbReference type="PROSITE-ProRule" id="PRU00176"/>
    </source>
</evidence>
<proteinExistence type="inferred from homology"/>
<dbReference type="EMBL" id="LWCA01000776">
    <property type="protein sequence ID" value="OAF66982.1"/>
    <property type="molecule type" value="Genomic_DNA"/>
</dbReference>
<dbReference type="GO" id="GO:0005634">
    <property type="term" value="C:nucleus"/>
    <property type="evidence" value="ECO:0007669"/>
    <property type="project" value="UniProtKB-SubCell"/>
</dbReference>
<keyword evidence="2 8" id="KW-0507">mRNA processing</keyword>
<dbReference type="PROSITE" id="PS50102">
    <property type="entry name" value="RRM"/>
    <property type="match status" value="2"/>
</dbReference>
<evidence type="ECO:0000256" key="3">
    <source>
        <dbReference type="ARBA" id="ARBA00022737"/>
    </source>
</evidence>
<dbReference type="AlphaFoldDB" id="A0A177AZS5"/>
<reference evidence="11 12" key="1">
    <citation type="submission" date="2016-04" db="EMBL/GenBank/DDBJ databases">
        <title>The genome of Intoshia linei affirms orthonectids as highly simplified spiralians.</title>
        <authorList>
            <person name="Mikhailov K.V."/>
            <person name="Slusarev G.S."/>
            <person name="Nikitin M.A."/>
            <person name="Logacheva M.D."/>
            <person name="Penin A."/>
            <person name="Aleoshin V."/>
            <person name="Panchin Y.V."/>
        </authorList>
    </citation>
    <scope>NUCLEOTIDE SEQUENCE [LARGE SCALE GENOMIC DNA]</scope>
    <source>
        <strain evidence="11">Intl2013</strain>
        <tissue evidence="11">Whole animal</tissue>
    </source>
</reference>
<comment type="similarity">
    <text evidence="8">Belongs to the splicing factor SR family.</text>
</comment>
<feature type="domain" description="RRM" evidence="10">
    <location>
        <begin position="276"/>
        <end position="353"/>
    </location>
</feature>
<dbReference type="CDD" id="cd12232">
    <property type="entry name" value="RRM3_U2AF65"/>
    <property type="match status" value="1"/>
</dbReference>
<keyword evidence="12" id="KW-1185">Reference proteome</keyword>
<dbReference type="InterPro" id="IPR035979">
    <property type="entry name" value="RBD_domain_sf"/>
</dbReference>
<evidence type="ECO:0000259" key="10">
    <source>
        <dbReference type="PROSITE" id="PS50102"/>
    </source>
</evidence>
<feature type="compositionally biased region" description="Basic and acidic residues" evidence="9">
    <location>
        <begin position="42"/>
        <end position="62"/>
    </location>
</feature>
<comment type="subcellular location">
    <subcellularLocation>
        <location evidence="1 8">Nucleus</location>
    </subcellularLocation>
</comment>
<evidence type="ECO:0000256" key="9">
    <source>
        <dbReference type="SAM" id="MobiDB-lite"/>
    </source>
</evidence>
<feature type="compositionally biased region" description="Basic and acidic residues" evidence="9">
    <location>
        <begin position="19"/>
        <end position="35"/>
    </location>
</feature>
<feature type="region of interest" description="Disordered" evidence="9">
    <location>
        <begin position="1"/>
        <end position="108"/>
    </location>
</feature>
<feature type="compositionally biased region" description="Basic residues" evidence="9">
    <location>
        <begin position="63"/>
        <end position="108"/>
    </location>
</feature>
<evidence type="ECO:0000313" key="11">
    <source>
        <dbReference type="EMBL" id="OAF66982.1"/>
    </source>
</evidence>
<dbReference type="InterPro" id="IPR000504">
    <property type="entry name" value="RRM_dom"/>
</dbReference>
<comment type="caution">
    <text evidence="11">The sequence shown here is derived from an EMBL/GenBank/DDBJ whole genome shotgun (WGS) entry which is preliminary data.</text>
</comment>
<keyword evidence="4 7" id="KW-0694">RNA-binding</keyword>
<accession>A0A177AZS5</accession>
<dbReference type="GO" id="GO:0006397">
    <property type="term" value="P:mRNA processing"/>
    <property type="evidence" value="ECO:0007669"/>
    <property type="project" value="UniProtKB-KW"/>
</dbReference>
<keyword evidence="5 8" id="KW-0508">mRNA splicing</keyword>
<dbReference type="Pfam" id="PF00076">
    <property type="entry name" value="RRM_1"/>
    <property type="match status" value="1"/>
</dbReference>
<organism evidence="11 12">
    <name type="scientific">Intoshia linei</name>
    <dbReference type="NCBI Taxonomy" id="1819745"/>
    <lineage>
        <taxon>Eukaryota</taxon>
        <taxon>Metazoa</taxon>
        <taxon>Spiralia</taxon>
        <taxon>Lophotrochozoa</taxon>
        <taxon>Mesozoa</taxon>
        <taxon>Orthonectida</taxon>
        <taxon>Rhopaluridae</taxon>
        <taxon>Intoshia</taxon>
    </lineage>
</organism>
<dbReference type="OrthoDB" id="10266058at2759"/>
<keyword evidence="6 8" id="KW-0539">Nucleus</keyword>
<evidence type="ECO:0000256" key="6">
    <source>
        <dbReference type="ARBA" id="ARBA00023242"/>
    </source>
</evidence>
<dbReference type="SMART" id="SM00360">
    <property type="entry name" value="RRM"/>
    <property type="match status" value="3"/>
</dbReference>
<dbReference type="GO" id="GO:0003723">
    <property type="term" value="F:RNA binding"/>
    <property type="evidence" value="ECO:0007669"/>
    <property type="project" value="UniProtKB-UniRule"/>
</dbReference>
<protein>
    <recommendedName>
        <fullName evidence="8">Splicing factor U2AF subunit</fullName>
    </recommendedName>
    <alternativeName>
        <fullName evidence="8">U2 snRNP auxiliary factor large subunit</fullName>
    </alternativeName>
</protein>
<comment type="function">
    <text evidence="8">Necessary for the splicing of pre-mRNA.</text>
</comment>
<dbReference type="CDD" id="cd12230">
    <property type="entry name" value="RRM1_U2AF65"/>
    <property type="match status" value="1"/>
</dbReference>
<dbReference type="NCBIfam" id="TIGR01642">
    <property type="entry name" value="U2AF_lg"/>
    <property type="match status" value="1"/>
</dbReference>
<dbReference type="SUPFAM" id="SSF54928">
    <property type="entry name" value="RNA-binding domain, RBD"/>
    <property type="match status" value="2"/>
</dbReference>
<dbReference type="InterPro" id="IPR006529">
    <property type="entry name" value="U2AF_lg"/>
</dbReference>
<evidence type="ECO:0000256" key="5">
    <source>
        <dbReference type="ARBA" id="ARBA00023187"/>
    </source>
</evidence>
<dbReference type="Gene3D" id="3.30.70.330">
    <property type="match status" value="3"/>
</dbReference>
<evidence type="ECO:0000313" key="12">
    <source>
        <dbReference type="Proteomes" id="UP000078046"/>
    </source>
</evidence>
<dbReference type="Proteomes" id="UP000078046">
    <property type="component" value="Unassembled WGS sequence"/>
</dbReference>
<dbReference type="PANTHER" id="PTHR23139">
    <property type="entry name" value="RNA-BINDING PROTEIN"/>
    <property type="match status" value="1"/>
</dbReference>
<evidence type="ECO:0000256" key="4">
    <source>
        <dbReference type="ARBA" id="ARBA00022884"/>
    </source>
</evidence>